<dbReference type="EMBL" id="UINC01214550">
    <property type="protein sequence ID" value="SVE39831.1"/>
    <property type="molecule type" value="Genomic_DNA"/>
</dbReference>
<evidence type="ECO:0000313" key="1">
    <source>
        <dbReference type="EMBL" id="SVE39831.1"/>
    </source>
</evidence>
<protein>
    <submittedName>
        <fullName evidence="1">Uncharacterized protein</fullName>
    </submittedName>
</protein>
<organism evidence="1">
    <name type="scientific">marine metagenome</name>
    <dbReference type="NCBI Taxonomy" id="408172"/>
    <lineage>
        <taxon>unclassified sequences</taxon>
        <taxon>metagenomes</taxon>
        <taxon>ecological metagenomes</taxon>
    </lineage>
</organism>
<accession>A0A383D622</accession>
<reference evidence="1" key="1">
    <citation type="submission" date="2018-05" db="EMBL/GenBank/DDBJ databases">
        <authorList>
            <person name="Lanie J.A."/>
            <person name="Ng W.-L."/>
            <person name="Kazmierczak K.M."/>
            <person name="Andrzejewski T.M."/>
            <person name="Davidsen T.M."/>
            <person name="Wayne K.J."/>
            <person name="Tettelin H."/>
            <person name="Glass J.I."/>
            <person name="Rusch D."/>
            <person name="Podicherti R."/>
            <person name="Tsui H.-C.T."/>
            <person name="Winkler M.E."/>
        </authorList>
    </citation>
    <scope>NUCLEOTIDE SEQUENCE</scope>
</reference>
<gene>
    <name evidence="1" type="ORF">METZ01_LOCUS492685</name>
</gene>
<dbReference type="AlphaFoldDB" id="A0A383D622"/>
<proteinExistence type="predicted"/>
<name>A0A383D622_9ZZZZ</name>
<sequence>MKDSILKKGHDIKIAIISIKDIVSACQDTSAVYQFEVLHSFLHH</sequence>